<dbReference type="InterPro" id="IPR036597">
    <property type="entry name" value="Fido-like_dom_sf"/>
</dbReference>
<dbReference type="Gene3D" id="1.10.3290.10">
    <property type="entry name" value="Fido-like domain"/>
    <property type="match status" value="1"/>
</dbReference>
<dbReference type="GO" id="GO:0006355">
    <property type="term" value="P:regulation of DNA-templated transcription"/>
    <property type="evidence" value="ECO:0007669"/>
    <property type="project" value="InterPro"/>
</dbReference>
<dbReference type="EMBL" id="PFGU01000006">
    <property type="protein sequence ID" value="PIW73647.1"/>
    <property type="molecule type" value="Genomic_DNA"/>
</dbReference>
<feature type="active site" evidence="1">
    <location>
        <position position="173"/>
    </location>
</feature>
<evidence type="ECO:0000313" key="7">
    <source>
        <dbReference type="Proteomes" id="UP000230822"/>
    </source>
</evidence>
<evidence type="ECO:0000313" key="6">
    <source>
        <dbReference type="EMBL" id="PIW73647.1"/>
    </source>
</evidence>
<evidence type="ECO:0000256" key="1">
    <source>
        <dbReference type="PIRSR" id="PIRSR640198-1"/>
    </source>
</evidence>
<dbReference type="Gene3D" id="1.10.1660.10">
    <property type="match status" value="1"/>
</dbReference>
<reference evidence="7" key="1">
    <citation type="submission" date="2017-09" db="EMBL/GenBank/DDBJ databases">
        <title>Depth-based differentiation of microbial function through sediment-hosted aquifers and enrichment of novel symbionts in the deep terrestrial subsurface.</title>
        <authorList>
            <person name="Probst A.J."/>
            <person name="Ladd B."/>
            <person name="Jarett J.K."/>
            <person name="Geller-Mcgrath D.E."/>
            <person name="Sieber C.M.K."/>
            <person name="Emerson J.B."/>
            <person name="Anantharaman K."/>
            <person name="Thomas B.C."/>
            <person name="Malmstrom R."/>
            <person name="Stieglmeier M."/>
            <person name="Klingl A."/>
            <person name="Woyke T."/>
            <person name="Ryan C.M."/>
            <person name="Banfield J.F."/>
        </authorList>
    </citation>
    <scope>NUCLEOTIDE SEQUENCE [LARGE SCALE GENOMIC DNA]</scope>
</reference>
<feature type="binding site" evidence="2">
    <location>
        <begin position="177"/>
        <end position="184"/>
    </location>
    <ligand>
        <name>ATP</name>
        <dbReference type="ChEBI" id="CHEBI:30616"/>
    </ligand>
</feature>
<dbReference type="Proteomes" id="UP000230822">
    <property type="component" value="Unassembled WGS sequence"/>
</dbReference>
<organism evidence="6 7">
    <name type="scientific">Candidatus Roizmanbacteria bacterium CG_4_8_14_3_um_filter_34_9</name>
    <dbReference type="NCBI Taxonomy" id="1974832"/>
    <lineage>
        <taxon>Bacteria</taxon>
        <taxon>Candidatus Roizmaniibacteriota</taxon>
    </lineage>
</organism>
<dbReference type="Pfam" id="PF13411">
    <property type="entry name" value="MerR_1"/>
    <property type="match status" value="1"/>
</dbReference>
<keyword evidence="2" id="KW-0067">ATP-binding</keyword>
<dbReference type="SUPFAM" id="SSF140931">
    <property type="entry name" value="Fic-like"/>
    <property type="match status" value="1"/>
</dbReference>
<dbReference type="PROSITE" id="PS50937">
    <property type="entry name" value="HTH_MERR_2"/>
    <property type="match status" value="1"/>
</dbReference>
<feature type="site" description="Important for autoinhibition of adenylyltransferase activity" evidence="3">
    <location>
        <position position="45"/>
    </location>
</feature>
<evidence type="ECO:0000256" key="3">
    <source>
        <dbReference type="PIRSR" id="PIRSR640198-3"/>
    </source>
</evidence>
<evidence type="ECO:0000259" key="5">
    <source>
        <dbReference type="PROSITE" id="PS51459"/>
    </source>
</evidence>
<feature type="non-terminal residue" evidence="6">
    <location>
        <position position="317"/>
    </location>
</feature>
<dbReference type="PROSITE" id="PS51459">
    <property type="entry name" value="FIDO"/>
    <property type="match status" value="1"/>
</dbReference>
<feature type="domain" description="Fido" evidence="5">
    <location>
        <begin position="96"/>
        <end position="231"/>
    </location>
</feature>
<dbReference type="GO" id="GO:0003677">
    <property type="term" value="F:DNA binding"/>
    <property type="evidence" value="ECO:0007669"/>
    <property type="project" value="InterPro"/>
</dbReference>
<dbReference type="Pfam" id="PF02661">
    <property type="entry name" value="Fic"/>
    <property type="match status" value="1"/>
</dbReference>
<sequence>MKDIIEIIKNKKTKFDALKPFSKTFLTNIEDWYKTELTYTSNAIEGNTLTRQETAIVIEKGLTIEGKSITEHLEAINHAKAYEYISSMNLENIKKINKQIILKINEIILQNIDSQNAGLYRNIPVRIAGSTVVLPNPLKVPDLMDQFIDWLQNSKKNPPEIAIEAHFKFVSIHPFIDGNGRTARLLMNLILLTSGYPPLIIFKKNRIYYINSIEKGQLTGDLSDYEYFMFKAIEKSLDARLDLIKQPTIKTPTKLLKIGELAKETGETIHTLRYWTKMELLKVTKYSEGGYQLYSPDVIKQAKKIRKLQKERRLTLA</sequence>
<feature type="domain" description="HTH merR-type" evidence="4">
    <location>
        <begin position="255"/>
        <end position="317"/>
    </location>
</feature>
<dbReference type="InterPro" id="IPR003812">
    <property type="entry name" value="Fido"/>
</dbReference>
<comment type="caution">
    <text evidence="6">The sequence shown here is derived from an EMBL/GenBank/DDBJ whole genome shotgun (WGS) entry which is preliminary data.</text>
</comment>
<keyword evidence="2" id="KW-0547">Nucleotide-binding</keyword>
<name>A0A2M7IDA0_9BACT</name>
<dbReference type="AlphaFoldDB" id="A0A2M7IDA0"/>
<dbReference type="InterPro" id="IPR040198">
    <property type="entry name" value="Fido_containing"/>
</dbReference>
<dbReference type="InterPro" id="IPR009061">
    <property type="entry name" value="DNA-bd_dom_put_sf"/>
</dbReference>
<accession>A0A2M7IDA0</accession>
<dbReference type="GO" id="GO:0005524">
    <property type="term" value="F:ATP binding"/>
    <property type="evidence" value="ECO:0007669"/>
    <property type="project" value="UniProtKB-KW"/>
</dbReference>
<gene>
    <name evidence="6" type="ORF">CO005_00215</name>
</gene>
<protein>
    <submittedName>
        <fullName evidence="6">Fic family protein</fullName>
    </submittedName>
</protein>
<evidence type="ECO:0000256" key="2">
    <source>
        <dbReference type="PIRSR" id="PIRSR640198-2"/>
    </source>
</evidence>
<dbReference type="SMART" id="SM00422">
    <property type="entry name" value="HTH_MERR"/>
    <property type="match status" value="1"/>
</dbReference>
<evidence type="ECO:0000259" key="4">
    <source>
        <dbReference type="PROSITE" id="PS50937"/>
    </source>
</evidence>
<proteinExistence type="predicted"/>
<dbReference type="InterPro" id="IPR000551">
    <property type="entry name" value="MerR-type_HTH_dom"/>
</dbReference>
<dbReference type="SUPFAM" id="SSF46955">
    <property type="entry name" value="Putative DNA-binding domain"/>
    <property type="match status" value="1"/>
</dbReference>
<dbReference type="PANTHER" id="PTHR13504:SF38">
    <property type="entry name" value="FIDO DOMAIN-CONTAINING PROTEIN"/>
    <property type="match status" value="1"/>
</dbReference>
<dbReference type="PANTHER" id="PTHR13504">
    <property type="entry name" value="FIDO DOMAIN-CONTAINING PROTEIN DDB_G0283145"/>
    <property type="match status" value="1"/>
</dbReference>